<keyword evidence="3" id="KW-1185">Reference proteome</keyword>
<name>A0A369JQL6_HYPMA</name>
<accession>A0A369JQL6</accession>
<dbReference type="InParanoid" id="A0A369JQL6"/>
<dbReference type="AlphaFoldDB" id="A0A369JQL6"/>
<dbReference type="OrthoDB" id="3046748at2759"/>
<evidence type="ECO:0000256" key="1">
    <source>
        <dbReference type="SAM" id="MobiDB-lite"/>
    </source>
</evidence>
<proteinExistence type="predicted"/>
<dbReference type="EMBL" id="LUEZ02000042">
    <property type="protein sequence ID" value="RDB24569.1"/>
    <property type="molecule type" value="Genomic_DNA"/>
</dbReference>
<dbReference type="Proteomes" id="UP000076154">
    <property type="component" value="Unassembled WGS sequence"/>
</dbReference>
<protein>
    <submittedName>
        <fullName evidence="2">Uncharacterized protein</fullName>
    </submittedName>
</protein>
<sequence length="193" mass="21631">MSNLNSTSNPPNPDDDVVPVPGTTTIRTSDGAEFTTNATFPDVAYSVASEREALVCDVLKRNHYTRGNYYIESGFNLPVYHACSGYLQEVHVTIDAKRVSRKMRVELARALYPFPVVLHTRHEEFNLPIVPPVGSTIKDKEYWEMAKEKGVYSGEVGPDGKPLGAPPIEYWEEDEVNALEVRGGLLGWLWTWC</sequence>
<evidence type="ECO:0000313" key="3">
    <source>
        <dbReference type="Proteomes" id="UP000076154"/>
    </source>
</evidence>
<organism evidence="2 3">
    <name type="scientific">Hypsizygus marmoreus</name>
    <name type="common">White beech mushroom</name>
    <name type="synonym">Agaricus marmoreus</name>
    <dbReference type="NCBI Taxonomy" id="39966"/>
    <lineage>
        <taxon>Eukaryota</taxon>
        <taxon>Fungi</taxon>
        <taxon>Dikarya</taxon>
        <taxon>Basidiomycota</taxon>
        <taxon>Agaricomycotina</taxon>
        <taxon>Agaricomycetes</taxon>
        <taxon>Agaricomycetidae</taxon>
        <taxon>Agaricales</taxon>
        <taxon>Tricholomatineae</taxon>
        <taxon>Lyophyllaceae</taxon>
        <taxon>Hypsizygus</taxon>
    </lineage>
</organism>
<gene>
    <name evidence="2" type="ORF">Hypma_008196</name>
</gene>
<comment type="caution">
    <text evidence="2">The sequence shown here is derived from an EMBL/GenBank/DDBJ whole genome shotgun (WGS) entry which is preliminary data.</text>
</comment>
<reference evidence="2" key="1">
    <citation type="submission" date="2018-04" db="EMBL/GenBank/DDBJ databases">
        <title>Whole genome sequencing of Hypsizygus marmoreus.</title>
        <authorList>
            <person name="Choi I.-G."/>
            <person name="Min B."/>
            <person name="Kim J.-G."/>
            <person name="Kim S."/>
            <person name="Oh Y.-L."/>
            <person name="Kong W.-S."/>
            <person name="Park H."/>
            <person name="Jeong J."/>
            <person name="Song E.-S."/>
        </authorList>
    </citation>
    <scope>NUCLEOTIDE SEQUENCE [LARGE SCALE GENOMIC DNA]</scope>
    <source>
        <strain evidence="2">51987-8</strain>
    </source>
</reference>
<feature type="region of interest" description="Disordered" evidence="1">
    <location>
        <begin position="1"/>
        <end position="30"/>
    </location>
</feature>
<evidence type="ECO:0000313" key="2">
    <source>
        <dbReference type="EMBL" id="RDB24569.1"/>
    </source>
</evidence>